<dbReference type="Pfam" id="PF00012">
    <property type="entry name" value="HSP70"/>
    <property type="match status" value="1"/>
</dbReference>
<evidence type="ECO:0000313" key="3">
    <source>
        <dbReference type="EMBL" id="KAK4518884.1"/>
    </source>
</evidence>
<dbReference type="InterPro" id="IPR029047">
    <property type="entry name" value="HSP70_peptide-bd_sf"/>
</dbReference>
<evidence type="ECO:0000313" key="4">
    <source>
        <dbReference type="Proteomes" id="UP001304243"/>
    </source>
</evidence>
<name>A0AAN7HPA9_9FUNG</name>
<reference evidence="3 4" key="1">
    <citation type="submission" date="2022-11" db="EMBL/GenBank/DDBJ databases">
        <title>Mucor velutinosus strain NIH1002 WGS.</title>
        <authorList>
            <person name="Subramanian P."/>
            <person name="Mullikin J.C."/>
            <person name="Segre J.A."/>
            <person name="Zelazny A.M."/>
        </authorList>
    </citation>
    <scope>NUCLEOTIDE SEQUENCE [LARGE SCALE GENOMIC DNA]</scope>
    <source>
        <strain evidence="3 4">NIH1002</strain>
    </source>
</reference>
<sequence length="438" mass="48853">MVSINYGFPKGKYFAVIAESKYNQGLIITAQDSQFYGLLSYTTSLDFRSLAKAAAKRAGFAGIIVMGRNVASTMICPDNNIESDHVYLELHLKKNSLDIAIMLKDEDGIFETLANQRLNYTASGLGILSMLSSTLDELARNAEIPDNTIVHQVIITSANPLTVSHHQAVQHLQAFLKSHLKSSNLVFCEGHATDDDNTIPYEYRIAFGAAKYSSLIAREQLEGGHFICCVELSPVHYGIAVAGGMMHPIIRRHSIEDGPKSAVFTTILPQKQQKSIEIAVYRGMRLQTAFNAHVGSLHVQNDGSLSLLNITIQVNHHSDELILTVQDLTTESIASLTFVNDKQTIAAEVEQFEKTWGPEQFDLSRTLDQQLKDNVDLVVSMYAVTANDTLQETLFKKLRYMFLARWKREQITDLLSRSDSRLIPNNREKGTFLAIDLN</sequence>
<evidence type="ECO:0000256" key="2">
    <source>
        <dbReference type="ARBA" id="ARBA00022840"/>
    </source>
</evidence>
<keyword evidence="2" id="KW-0067">ATP-binding</keyword>
<dbReference type="GO" id="GO:0140662">
    <property type="term" value="F:ATP-dependent protein folding chaperone"/>
    <property type="evidence" value="ECO:0007669"/>
    <property type="project" value="InterPro"/>
</dbReference>
<accession>A0AAN7HPA9</accession>
<organism evidence="3 4">
    <name type="scientific">Mucor velutinosus</name>
    <dbReference type="NCBI Taxonomy" id="708070"/>
    <lineage>
        <taxon>Eukaryota</taxon>
        <taxon>Fungi</taxon>
        <taxon>Fungi incertae sedis</taxon>
        <taxon>Mucoromycota</taxon>
        <taxon>Mucoromycotina</taxon>
        <taxon>Mucoromycetes</taxon>
        <taxon>Mucorales</taxon>
        <taxon>Mucorineae</taxon>
        <taxon>Mucoraceae</taxon>
        <taxon>Mucor</taxon>
    </lineage>
</organism>
<dbReference type="RefSeq" id="XP_064685550.1">
    <property type="nucleotide sequence ID" value="XM_064828348.1"/>
</dbReference>
<dbReference type="GO" id="GO:0005524">
    <property type="term" value="F:ATP binding"/>
    <property type="evidence" value="ECO:0007669"/>
    <property type="project" value="UniProtKB-KW"/>
</dbReference>
<dbReference type="Gene3D" id="2.60.34.10">
    <property type="entry name" value="Substrate Binding Domain Of DNAk, Chain A, domain 1"/>
    <property type="match status" value="1"/>
</dbReference>
<keyword evidence="4" id="KW-1185">Reference proteome</keyword>
<keyword evidence="1" id="KW-0547">Nucleotide-binding</keyword>
<dbReference type="EMBL" id="JASEJX010000012">
    <property type="protein sequence ID" value="KAK4518884.1"/>
    <property type="molecule type" value="Genomic_DNA"/>
</dbReference>
<dbReference type="Proteomes" id="UP001304243">
    <property type="component" value="Unassembled WGS sequence"/>
</dbReference>
<gene>
    <name evidence="3" type="ORF">ATC70_009109</name>
</gene>
<proteinExistence type="predicted"/>
<dbReference type="SUPFAM" id="SSF100920">
    <property type="entry name" value="Heat shock protein 70kD (HSP70), peptide-binding domain"/>
    <property type="match status" value="1"/>
</dbReference>
<dbReference type="AlphaFoldDB" id="A0AAN7HPA9"/>
<protein>
    <submittedName>
        <fullName evidence="3">Uncharacterized protein</fullName>
    </submittedName>
</protein>
<dbReference type="InterPro" id="IPR013126">
    <property type="entry name" value="Hsp_70_fam"/>
</dbReference>
<evidence type="ECO:0000256" key="1">
    <source>
        <dbReference type="ARBA" id="ARBA00022741"/>
    </source>
</evidence>
<dbReference type="GeneID" id="89952795"/>
<comment type="caution">
    <text evidence="3">The sequence shown here is derived from an EMBL/GenBank/DDBJ whole genome shotgun (WGS) entry which is preliminary data.</text>
</comment>